<dbReference type="EMBL" id="FTNK01000006">
    <property type="protein sequence ID" value="SIR03810.1"/>
    <property type="molecule type" value="Genomic_DNA"/>
</dbReference>
<gene>
    <name evidence="1" type="ORF">SAMN05421578_106105</name>
</gene>
<evidence type="ECO:0000313" key="2">
    <source>
        <dbReference type="Proteomes" id="UP000186666"/>
    </source>
</evidence>
<accession>A0ABY1JZH7</accession>
<protein>
    <submittedName>
        <fullName evidence="1">Uncharacterized protein</fullName>
    </submittedName>
</protein>
<comment type="caution">
    <text evidence="1">The sequence shown here is derived from an EMBL/GenBank/DDBJ whole genome shotgun (WGS) entry which is preliminary data.</text>
</comment>
<evidence type="ECO:0000313" key="1">
    <source>
        <dbReference type="EMBL" id="SIR03810.1"/>
    </source>
</evidence>
<dbReference type="Proteomes" id="UP000186666">
    <property type="component" value="Unassembled WGS sequence"/>
</dbReference>
<keyword evidence="2" id="KW-1185">Reference proteome</keyword>
<name>A0ABY1JZH7_9BACL</name>
<dbReference type="RefSeq" id="WP_068580219.1">
    <property type="nucleotide sequence ID" value="NZ_FTNK01000006.1"/>
</dbReference>
<reference evidence="1 2" key="1">
    <citation type="submission" date="2017-01" db="EMBL/GenBank/DDBJ databases">
        <authorList>
            <person name="Varghese N."/>
            <person name="Submissions S."/>
        </authorList>
    </citation>
    <scope>NUCLEOTIDE SEQUENCE [LARGE SCALE GENOMIC DNA]</scope>
    <source>
        <strain evidence="1 2">ATCC 23464</strain>
    </source>
</reference>
<organism evidence="1 2">
    <name type="scientific">Paenibacillus macquariensis</name>
    <dbReference type="NCBI Taxonomy" id="948756"/>
    <lineage>
        <taxon>Bacteria</taxon>
        <taxon>Bacillati</taxon>
        <taxon>Bacillota</taxon>
        <taxon>Bacilli</taxon>
        <taxon>Bacillales</taxon>
        <taxon>Paenibacillaceae</taxon>
        <taxon>Paenibacillus</taxon>
    </lineage>
</organism>
<proteinExistence type="predicted"/>
<sequence>MDITIQSSALRTVSVPIQQSVEQIHQITLPIEQQDSESFDLESSHILSGYGDEHRVSSNPLSVVTWMTGEVKEMRSERSDGEERTLTLVDQNRTILNAAALKSQIWTFVDPESLVAKQSSPIGGDYDH</sequence>